<comment type="caution">
    <text evidence="3">The sequence shown here is derived from an EMBL/GenBank/DDBJ whole genome shotgun (WGS) entry which is preliminary data.</text>
</comment>
<keyword evidence="2" id="KW-0472">Membrane</keyword>
<accession>A0A0V0QQG6</accession>
<name>A0A0V0QQG6_PSEPJ</name>
<keyword evidence="1" id="KW-0175">Coiled coil</keyword>
<evidence type="ECO:0000256" key="1">
    <source>
        <dbReference type="SAM" id="Coils"/>
    </source>
</evidence>
<evidence type="ECO:0008006" key="5">
    <source>
        <dbReference type="Google" id="ProtNLM"/>
    </source>
</evidence>
<keyword evidence="2" id="KW-0812">Transmembrane</keyword>
<dbReference type="AlphaFoldDB" id="A0A0V0QQG6"/>
<feature type="transmembrane region" description="Helical" evidence="2">
    <location>
        <begin position="99"/>
        <end position="120"/>
    </location>
</feature>
<evidence type="ECO:0000313" key="3">
    <source>
        <dbReference type="EMBL" id="KRX04444.1"/>
    </source>
</evidence>
<organism evidence="3 4">
    <name type="scientific">Pseudocohnilembus persalinus</name>
    <name type="common">Ciliate</name>
    <dbReference type="NCBI Taxonomy" id="266149"/>
    <lineage>
        <taxon>Eukaryota</taxon>
        <taxon>Sar</taxon>
        <taxon>Alveolata</taxon>
        <taxon>Ciliophora</taxon>
        <taxon>Intramacronucleata</taxon>
        <taxon>Oligohymenophorea</taxon>
        <taxon>Scuticociliatia</taxon>
        <taxon>Philasterida</taxon>
        <taxon>Pseudocohnilembidae</taxon>
        <taxon>Pseudocohnilembus</taxon>
    </lineage>
</organism>
<dbReference type="EMBL" id="LDAU01000116">
    <property type="protein sequence ID" value="KRX04444.1"/>
    <property type="molecule type" value="Genomic_DNA"/>
</dbReference>
<evidence type="ECO:0000313" key="4">
    <source>
        <dbReference type="Proteomes" id="UP000054937"/>
    </source>
</evidence>
<dbReference type="InParanoid" id="A0A0V0QQG6"/>
<keyword evidence="2" id="KW-1133">Transmembrane helix</keyword>
<evidence type="ECO:0000256" key="2">
    <source>
        <dbReference type="SAM" id="Phobius"/>
    </source>
</evidence>
<gene>
    <name evidence="3" type="ORF">PPERSA_00213</name>
</gene>
<sequence length="121" mass="14732">MINIQNLQIIINQFQNKIQQINLQINKIKNYIIKTESDEHPLAQFFKMLKIQLNHVEEEQKMHEYVKECLTNCNGETHNFKIELQDLYKVEREGEEQRYIILFYYIIIVIQYIIICFLPLL</sequence>
<protein>
    <recommendedName>
        <fullName evidence="5">Transmembrane protein</fullName>
    </recommendedName>
</protein>
<proteinExistence type="predicted"/>
<keyword evidence="4" id="KW-1185">Reference proteome</keyword>
<feature type="coiled-coil region" evidence="1">
    <location>
        <begin position="4"/>
        <end position="31"/>
    </location>
</feature>
<reference evidence="3 4" key="1">
    <citation type="journal article" date="2015" name="Sci. Rep.">
        <title>Genome of the facultative scuticociliatosis pathogen Pseudocohnilembus persalinus provides insight into its virulence through horizontal gene transfer.</title>
        <authorList>
            <person name="Xiong J."/>
            <person name="Wang G."/>
            <person name="Cheng J."/>
            <person name="Tian M."/>
            <person name="Pan X."/>
            <person name="Warren A."/>
            <person name="Jiang C."/>
            <person name="Yuan D."/>
            <person name="Miao W."/>
        </authorList>
    </citation>
    <scope>NUCLEOTIDE SEQUENCE [LARGE SCALE GENOMIC DNA]</scope>
    <source>
        <strain evidence="3">36N120E</strain>
    </source>
</reference>
<dbReference type="Proteomes" id="UP000054937">
    <property type="component" value="Unassembled WGS sequence"/>
</dbReference>